<evidence type="ECO:0000256" key="2">
    <source>
        <dbReference type="SAM" id="MobiDB-lite"/>
    </source>
</evidence>
<proteinExistence type="predicted"/>
<sequence length="364" mass="39506">MSERMRIVGLEEHVALPVLLEAWARAGVPRTPQLGFGDDPLARRLRDVAGLRLADMDDQGVDVAVLSVNSPGVQNVAAADAVSLAREVNDTLAEIVAGNPDRFQALAAIPTPAPEAAAAELERAVTKLGLRGAMLYGRTGDLLADAPEFDDLYATAARLRVPLHFHPQTPVKAVLDAYYSGLGRVGMTLAGPGLGWYYDLGVQYLRMIFSGVFDRHPDLQVIAGHWGEVVLFYLDHTGILAPGAGLERPLADYFRENFWVAGSGTVSERYLRWTAEVVGTGRMLYSTDYPYTYGTRPGGFPYLDTSGGVARSFLERAPFTDEEKRAIGSGNWERLCSRGGPYRPVAHRSSPSASRGPDVKSTEE</sequence>
<dbReference type="Gene3D" id="3.20.20.140">
    <property type="entry name" value="Metal-dependent hydrolases"/>
    <property type="match status" value="1"/>
</dbReference>
<gene>
    <name evidence="4" type="ORF">SAMN05444920_10997</name>
</gene>
<feature type="domain" description="Amidohydrolase-related" evidence="3">
    <location>
        <begin position="49"/>
        <end position="334"/>
    </location>
</feature>
<dbReference type="GO" id="GO:0019748">
    <property type="term" value="P:secondary metabolic process"/>
    <property type="evidence" value="ECO:0007669"/>
    <property type="project" value="TreeGrafter"/>
</dbReference>
<evidence type="ECO:0000259" key="3">
    <source>
        <dbReference type="Pfam" id="PF04909"/>
    </source>
</evidence>
<reference evidence="4 5" key="1">
    <citation type="submission" date="2016-10" db="EMBL/GenBank/DDBJ databases">
        <authorList>
            <person name="de Groot N.N."/>
        </authorList>
    </citation>
    <scope>NUCLEOTIDE SEQUENCE [LARGE SCALE GENOMIC DNA]</scope>
    <source>
        <strain evidence="4 5">CGMCC 4.7037</strain>
    </source>
</reference>
<dbReference type="RefSeq" id="WP_103959364.1">
    <property type="nucleotide sequence ID" value="NZ_FNVT01000009.1"/>
</dbReference>
<dbReference type="OrthoDB" id="8673173at2"/>
<name>A0A1H6EE60_9ACTN</name>
<dbReference type="InterPro" id="IPR032466">
    <property type="entry name" value="Metal_Hydrolase"/>
</dbReference>
<keyword evidence="1" id="KW-0456">Lyase</keyword>
<organism evidence="4 5">
    <name type="scientific">Nonomuraea solani</name>
    <dbReference type="NCBI Taxonomy" id="1144553"/>
    <lineage>
        <taxon>Bacteria</taxon>
        <taxon>Bacillati</taxon>
        <taxon>Actinomycetota</taxon>
        <taxon>Actinomycetes</taxon>
        <taxon>Streptosporangiales</taxon>
        <taxon>Streptosporangiaceae</taxon>
        <taxon>Nonomuraea</taxon>
    </lineage>
</organism>
<keyword evidence="5" id="KW-1185">Reference proteome</keyword>
<dbReference type="PANTHER" id="PTHR21240">
    <property type="entry name" value="2-AMINO-3-CARBOXYLMUCONATE-6-SEMIALDEHYDE DECARBOXYLASE"/>
    <property type="match status" value="1"/>
</dbReference>
<evidence type="ECO:0000256" key="1">
    <source>
        <dbReference type="ARBA" id="ARBA00023239"/>
    </source>
</evidence>
<dbReference type="AlphaFoldDB" id="A0A1H6EE60"/>
<dbReference type="GO" id="GO:0016831">
    <property type="term" value="F:carboxy-lyase activity"/>
    <property type="evidence" value="ECO:0007669"/>
    <property type="project" value="InterPro"/>
</dbReference>
<dbReference type="InterPro" id="IPR006680">
    <property type="entry name" value="Amidohydro-rel"/>
</dbReference>
<evidence type="ECO:0000313" key="5">
    <source>
        <dbReference type="Proteomes" id="UP000236732"/>
    </source>
</evidence>
<dbReference type="Pfam" id="PF04909">
    <property type="entry name" value="Amidohydro_2"/>
    <property type="match status" value="1"/>
</dbReference>
<dbReference type="GO" id="GO:0005829">
    <property type="term" value="C:cytosol"/>
    <property type="evidence" value="ECO:0007669"/>
    <property type="project" value="TreeGrafter"/>
</dbReference>
<accession>A0A1H6EE60</accession>
<dbReference type="Proteomes" id="UP000236732">
    <property type="component" value="Unassembled WGS sequence"/>
</dbReference>
<dbReference type="PANTHER" id="PTHR21240:SF30">
    <property type="entry name" value="AMIDOHYDROLASE-RELATED DOMAIN-CONTAINING PROTEIN-RELATED"/>
    <property type="match status" value="1"/>
</dbReference>
<feature type="region of interest" description="Disordered" evidence="2">
    <location>
        <begin position="341"/>
        <end position="364"/>
    </location>
</feature>
<dbReference type="InterPro" id="IPR032465">
    <property type="entry name" value="ACMSD"/>
</dbReference>
<dbReference type="SUPFAM" id="SSF51556">
    <property type="entry name" value="Metallo-dependent hydrolases"/>
    <property type="match status" value="1"/>
</dbReference>
<evidence type="ECO:0000313" key="4">
    <source>
        <dbReference type="EMBL" id="SEG95543.1"/>
    </source>
</evidence>
<protein>
    <recommendedName>
        <fullName evidence="3">Amidohydrolase-related domain-containing protein</fullName>
    </recommendedName>
</protein>
<dbReference type="GO" id="GO:0016787">
    <property type="term" value="F:hydrolase activity"/>
    <property type="evidence" value="ECO:0007669"/>
    <property type="project" value="InterPro"/>
</dbReference>
<dbReference type="EMBL" id="FNVT01000009">
    <property type="protein sequence ID" value="SEG95543.1"/>
    <property type="molecule type" value="Genomic_DNA"/>
</dbReference>